<dbReference type="Gene3D" id="3.40.50.11240">
    <property type="entry name" value="Ethanolamine ammonia-lyase light chain (EutC)"/>
    <property type="match status" value="1"/>
</dbReference>
<feature type="binding site" evidence="5">
    <location>
        <position position="228"/>
    </location>
    <ligand>
        <name>adenosylcob(III)alamin</name>
        <dbReference type="ChEBI" id="CHEBI:18408"/>
    </ligand>
</feature>
<dbReference type="NCBIfam" id="NF003971">
    <property type="entry name" value="PRK05465.1"/>
    <property type="match status" value="1"/>
</dbReference>
<comment type="caution">
    <text evidence="7">The sequence shown here is derived from an EMBL/GenBank/DDBJ whole genome shotgun (WGS) entry which is preliminary data.</text>
</comment>
<dbReference type="Gene3D" id="1.10.30.40">
    <property type="entry name" value="Ethanolamine ammonia-lyase light chain (EutC), N-terminal domain"/>
    <property type="match status" value="1"/>
</dbReference>
<evidence type="ECO:0000313" key="7">
    <source>
        <dbReference type="EMBL" id="KAF1036022.1"/>
    </source>
</evidence>
<dbReference type="Pfam" id="PF05985">
    <property type="entry name" value="EutC"/>
    <property type="match status" value="1"/>
</dbReference>
<comment type="cofactor">
    <cofactor evidence="5">
        <name>adenosylcob(III)alamin</name>
        <dbReference type="ChEBI" id="CHEBI:18408"/>
    </cofactor>
    <text evidence="5">Binds between the large and small subunits.</text>
</comment>
<dbReference type="GO" id="GO:0031419">
    <property type="term" value="F:cobalamin binding"/>
    <property type="evidence" value="ECO:0007669"/>
    <property type="project" value="UniProtKB-UniRule"/>
</dbReference>
<comment type="catalytic activity">
    <reaction evidence="5">
        <text>ethanolamine = acetaldehyde + NH4(+)</text>
        <dbReference type="Rhea" id="RHEA:15313"/>
        <dbReference type="ChEBI" id="CHEBI:15343"/>
        <dbReference type="ChEBI" id="CHEBI:28938"/>
        <dbReference type="ChEBI" id="CHEBI:57603"/>
        <dbReference type="EC" id="4.3.1.7"/>
    </reaction>
</comment>
<keyword evidence="2 5" id="KW-0456">Lyase</keyword>
<dbReference type="PIRSF" id="PIRSF018982">
    <property type="entry name" value="EutC"/>
    <property type="match status" value="1"/>
</dbReference>
<dbReference type="EMBL" id="WNDX01000209">
    <property type="protein sequence ID" value="KAF1036022.1"/>
    <property type="molecule type" value="Genomic_DNA"/>
</dbReference>
<dbReference type="InterPro" id="IPR042251">
    <property type="entry name" value="EutC_C"/>
</dbReference>
<evidence type="ECO:0000256" key="3">
    <source>
        <dbReference type="ARBA" id="ARBA00023285"/>
    </source>
</evidence>
<proteinExistence type="inferred from homology"/>
<evidence type="ECO:0000256" key="4">
    <source>
        <dbReference type="ARBA" id="ARBA00024446"/>
    </source>
</evidence>
<evidence type="ECO:0000256" key="1">
    <source>
        <dbReference type="ARBA" id="ARBA00022628"/>
    </source>
</evidence>
<dbReference type="AlphaFoldDB" id="A0A7V8FSY7"/>
<comment type="similarity">
    <text evidence="5">Belongs to the EutC family.</text>
</comment>
<dbReference type="GO" id="GO:0009350">
    <property type="term" value="C:ethanolamine ammonia-lyase complex"/>
    <property type="evidence" value="ECO:0007669"/>
    <property type="project" value="UniProtKB-UniRule"/>
</dbReference>
<accession>A0A7V8FSY7</accession>
<dbReference type="Proteomes" id="UP000462435">
    <property type="component" value="Unassembled WGS sequence"/>
</dbReference>
<dbReference type="InterPro" id="IPR009246">
    <property type="entry name" value="EutC"/>
</dbReference>
<dbReference type="GO" id="GO:0008851">
    <property type="term" value="F:ethanolamine ammonia-lyase activity"/>
    <property type="evidence" value="ECO:0007669"/>
    <property type="project" value="UniProtKB-UniRule"/>
</dbReference>
<name>A0A7V8FSY7_9BURK</name>
<comment type="pathway">
    <text evidence="5">Amine and polyamine degradation; ethanolamine degradation.</text>
</comment>
<evidence type="ECO:0000256" key="2">
    <source>
        <dbReference type="ARBA" id="ARBA00023239"/>
    </source>
</evidence>
<feature type="binding site" evidence="5">
    <location>
        <position position="178"/>
    </location>
    <ligand>
        <name>adenosylcob(III)alamin</name>
        <dbReference type="ChEBI" id="CHEBI:18408"/>
    </ligand>
</feature>
<dbReference type="HAMAP" id="MF_00601">
    <property type="entry name" value="EutC"/>
    <property type="match status" value="1"/>
</dbReference>
<organism evidence="7 8">
    <name type="scientific">Herbaspirillum frisingense</name>
    <dbReference type="NCBI Taxonomy" id="92645"/>
    <lineage>
        <taxon>Bacteria</taxon>
        <taxon>Pseudomonadati</taxon>
        <taxon>Pseudomonadota</taxon>
        <taxon>Betaproteobacteria</taxon>
        <taxon>Burkholderiales</taxon>
        <taxon>Oxalobacteraceae</taxon>
        <taxon>Herbaspirillum</taxon>
    </lineage>
</organism>
<comment type="function">
    <text evidence="5">Catalyzes the deamination of various vicinal amino-alcohols to oxo compounds. Allows this organism to utilize ethanolamine as the sole source of nitrogen and carbon in the presence of external vitamin B12.</text>
</comment>
<keyword evidence="4 5" id="KW-1283">Bacterial microcompartment</keyword>
<feature type="binding site" evidence="5">
    <location>
        <position position="199"/>
    </location>
    <ligand>
        <name>adenosylcob(III)alamin</name>
        <dbReference type="ChEBI" id="CHEBI:18408"/>
    </ligand>
</feature>
<dbReference type="GO" id="GO:0031471">
    <property type="term" value="C:ethanolamine degradation polyhedral organelle"/>
    <property type="evidence" value="ECO:0007669"/>
    <property type="project" value="UniProtKB-UniRule"/>
</dbReference>
<keyword evidence="1 5" id="KW-0846">Cobalamin</keyword>
<protein>
    <recommendedName>
        <fullName evidence="5">Ethanolamine ammonia-lyase small subunit</fullName>
        <shortName evidence="5">EAL small subunit</shortName>
        <ecNumber evidence="5">4.3.1.7</ecNumber>
    </recommendedName>
</protein>
<dbReference type="GO" id="GO:0046336">
    <property type="term" value="P:ethanolamine catabolic process"/>
    <property type="evidence" value="ECO:0007669"/>
    <property type="project" value="UniProtKB-UniRule"/>
</dbReference>
<dbReference type="GO" id="GO:0006520">
    <property type="term" value="P:amino acid metabolic process"/>
    <property type="evidence" value="ECO:0007669"/>
    <property type="project" value="InterPro"/>
</dbReference>
<evidence type="ECO:0000256" key="5">
    <source>
        <dbReference type="HAMAP-Rule" id="MF_00601"/>
    </source>
</evidence>
<feature type="region of interest" description="Disordered" evidence="6">
    <location>
        <begin position="1"/>
        <end position="20"/>
    </location>
</feature>
<dbReference type="InterPro" id="IPR042255">
    <property type="entry name" value="EutC_N"/>
</dbReference>
<dbReference type="UniPathway" id="UPA00560"/>
<dbReference type="PANTHER" id="PTHR39330">
    <property type="entry name" value="ETHANOLAMINE AMMONIA-LYASE LIGHT CHAIN"/>
    <property type="match status" value="1"/>
</dbReference>
<comment type="subunit">
    <text evidence="5">The basic unit is a heterodimer which dimerizes to form tetramers. The heterotetramers trimerize; 6 large subunits form a core ring with 6 small subunits projecting outwards.</text>
</comment>
<gene>
    <name evidence="5 7" type="primary">eutC</name>
    <name evidence="7" type="ORF">GAK35_04140</name>
</gene>
<evidence type="ECO:0000313" key="8">
    <source>
        <dbReference type="Proteomes" id="UP000462435"/>
    </source>
</evidence>
<dbReference type="PANTHER" id="PTHR39330:SF1">
    <property type="entry name" value="ETHANOLAMINE AMMONIA-LYASE SMALL SUBUNIT"/>
    <property type="match status" value="1"/>
</dbReference>
<reference evidence="8" key="1">
    <citation type="journal article" date="2020" name="MBio">
        <title>Horizontal gene transfer to a defensive symbiont with a reduced genome amongst a multipartite beetle microbiome.</title>
        <authorList>
            <person name="Waterworth S.C."/>
            <person name="Florez L.V."/>
            <person name="Rees E.R."/>
            <person name="Hertweck C."/>
            <person name="Kaltenpoth M."/>
            <person name="Kwan J.C."/>
        </authorList>
    </citation>
    <scope>NUCLEOTIDE SEQUENCE [LARGE SCALE GENOMIC DNA]</scope>
</reference>
<dbReference type="EC" id="4.3.1.7" evidence="5"/>
<comment type="subcellular location">
    <subcellularLocation>
        <location evidence="5">Bacterial microcompartment</location>
    </subcellularLocation>
</comment>
<evidence type="ECO:0000256" key="6">
    <source>
        <dbReference type="SAM" id="MobiDB-lite"/>
    </source>
</evidence>
<keyword evidence="3 5" id="KW-0170">Cobalt</keyword>
<sequence>MGRIDKNGKPAGTGKPVTDNPWEALRRFTAARIALGRAGVSLPTQAQLAFQLAHAQARDAVHLALDVDALTAQLQERGIGAAGETLVLDSAAPDRLAYLQRPDLGRRLSDASRAQMLAAPFAVAAQARPYDIAFIIADGLSSLAVGQNAAPFLAELMPRIAPENWRIAPPVIVRQGRVAVADEVGELLGAKLVVILIGERPGLSSPDSMGLYLTWMPARGLTDAGRNCISNVRPEGLRYEEAAYKLHYLMSEAHRRGLSGVALKDETAGQGGELDVRGNFLLGGE</sequence>